<evidence type="ECO:0000313" key="2">
    <source>
        <dbReference type="Proteomes" id="UP000241818"/>
    </source>
</evidence>
<dbReference type="GeneID" id="36572210"/>
<evidence type="ECO:0000313" key="1">
    <source>
        <dbReference type="EMBL" id="PSS24974.1"/>
    </source>
</evidence>
<gene>
    <name evidence="1" type="ORF">M430DRAFT_196962</name>
</gene>
<keyword evidence="2" id="KW-1185">Reference proteome</keyword>
<dbReference type="InParanoid" id="A0A2T3B9M4"/>
<sequence>MACRSPAYTYIHILLHLFPAHRAINLSSSAALQVLNSDLENRIESNRIYPGDTRSLPCSFAPPSVRSFVRSAEKHTSTLHFPHPRLPYPILSKQLSHLTRNPTQPNHSAATFCTRRKKNSQHPSSPETRHTLLLEGNPKTAAWTPDVRLHAGRVPVRARPLHGAGLVLEL</sequence>
<dbReference type="Proteomes" id="UP000241818">
    <property type="component" value="Unassembled WGS sequence"/>
</dbReference>
<accession>A0A2T3B9M4</accession>
<reference evidence="1 2" key="1">
    <citation type="journal article" date="2018" name="New Phytol.">
        <title>Comparative genomics and transcriptomics depict ericoid mycorrhizal fungi as versatile saprotrophs and plant mutualists.</title>
        <authorList>
            <person name="Martino E."/>
            <person name="Morin E."/>
            <person name="Grelet G.A."/>
            <person name="Kuo A."/>
            <person name="Kohler A."/>
            <person name="Daghino S."/>
            <person name="Barry K.W."/>
            <person name="Cichocki N."/>
            <person name="Clum A."/>
            <person name="Dockter R.B."/>
            <person name="Hainaut M."/>
            <person name="Kuo R.C."/>
            <person name="LaButti K."/>
            <person name="Lindahl B.D."/>
            <person name="Lindquist E.A."/>
            <person name="Lipzen A."/>
            <person name="Khouja H.R."/>
            <person name="Magnuson J."/>
            <person name="Murat C."/>
            <person name="Ohm R.A."/>
            <person name="Singer S.W."/>
            <person name="Spatafora J.W."/>
            <person name="Wang M."/>
            <person name="Veneault-Fourrey C."/>
            <person name="Henrissat B."/>
            <person name="Grigoriev I.V."/>
            <person name="Martin F.M."/>
            <person name="Perotto S."/>
        </authorList>
    </citation>
    <scope>NUCLEOTIDE SEQUENCE [LARGE SCALE GENOMIC DNA]</scope>
    <source>
        <strain evidence="1 2">ATCC 22711</strain>
    </source>
</reference>
<organism evidence="1 2">
    <name type="scientific">Amorphotheca resinae ATCC 22711</name>
    <dbReference type="NCBI Taxonomy" id="857342"/>
    <lineage>
        <taxon>Eukaryota</taxon>
        <taxon>Fungi</taxon>
        <taxon>Dikarya</taxon>
        <taxon>Ascomycota</taxon>
        <taxon>Pezizomycotina</taxon>
        <taxon>Leotiomycetes</taxon>
        <taxon>Helotiales</taxon>
        <taxon>Amorphothecaceae</taxon>
        <taxon>Amorphotheca</taxon>
    </lineage>
</organism>
<dbReference type="AlphaFoldDB" id="A0A2T3B9M4"/>
<proteinExistence type="predicted"/>
<dbReference type="EMBL" id="KZ679007">
    <property type="protein sequence ID" value="PSS24974.1"/>
    <property type="molecule type" value="Genomic_DNA"/>
</dbReference>
<dbReference type="RefSeq" id="XP_024723573.1">
    <property type="nucleotide sequence ID" value="XM_024864129.1"/>
</dbReference>
<protein>
    <submittedName>
        <fullName evidence="1">Uncharacterized protein</fullName>
    </submittedName>
</protein>
<name>A0A2T3B9M4_AMORE</name>